<feature type="transmembrane region" description="Helical" evidence="1">
    <location>
        <begin position="375"/>
        <end position="398"/>
    </location>
</feature>
<dbReference type="EMBL" id="AOLY01000005">
    <property type="protein sequence ID" value="EMA34388.1"/>
    <property type="molecule type" value="Genomic_DNA"/>
</dbReference>
<feature type="domain" description="Potassium channel" evidence="2">
    <location>
        <begin position="380"/>
        <end position="434"/>
    </location>
</feature>
<dbReference type="eggNOG" id="arCOG01958">
    <property type="taxonomic scope" value="Archaea"/>
</dbReference>
<dbReference type="SUPFAM" id="SSF141571">
    <property type="entry name" value="Pentapeptide repeat-like"/>
    <property type="match status" value="1"/>
</dbReference>
<reference evidence="3 4" key="1">
    <citation type="journal article" date="2014" name="PLoS Genet.">
        <title>Phylogenetically driven sequencing of extremely halophilic archaea reveals strategies for static and dynamic osmo-response.</title>
        <authorList>
            <person name="Becker E.A."/>
            <person name="Seitzer P.M."/>
            <person name="Tritt A."/>
            <person name="Larsen D."/>
            <person name="Krusor M."/>
            <person name="Yao A.I."/>
            <person name="Wu D."/>
            <person name="Madern D."/>
            <person name="Eisen J.A."/>
            <person name="Darling A.E."/>
            <person name="Facciotti M.T."/>
        </authorList>
    </citation>
    <scope>NUCLEOTIDE SEQUENCE [LARGE SCALE GENOMIC DNA]</scope>
    <source>
        <strain evidence="4">ATCC 49778 / DSM 6131 / JCM 7785 / NBRC 101032 / NCIMB 13157 / TR-1</strain>
    </source>
</reference>
<dbReference type="Gene3D" id="2.160.20.80">
    <property type="entry name" value="E3 ubiquitin-protein ligase SopA"/>
    <property type="match status" value="1"/>
</dbReference>
<dbReference type="PANTHER" id="PTHR14136:SF17">
    <property type="entry name" value="BTB_POZ DOMAIN-CONTAINING PROTEIN KCTD9"/>
    <property type="match status" value="1"/>
</dbReference>
<keyword evidence="1" id="KW-0472">Membrane</keyword>
<accession>M0LMR6</accession>
<feature type="transmembrane region" description="Helical" evidence="1">
    <location>
        <begin position="410"/>
        <end position="430"/>
    </location>
</feature>
<evidence type="ECO:0000313" key="4">
    <source>
        <dbReference type="Proteomes" id="UP000011524"/>
    </source>
</evidence>
<dbReference type="RefSeq" id="WP_004590715.1">
    <property type="nucleotide sequence ID" value="NZ_AOLY01000005.1"/>
</dbReference>
<dbReference type="AlphaFoldDB" id="M0LMR6"/>
<dbReference type="Pfam" id="PF00805">
    <property type="entry name" value="Pentapeptide"/>
    <property type="match status" value="3"/>
</dbReference>
<dbReference type="PANTHER" id="PTHR14136">
    <property type="entry name" value="BTB_POZ DOMAIN-CONTAINING PROTEIN KCTD9"/>
    <property type="match status" value="1"/>
</dbReference>
<sequence length="436" mass="49580">MNSELSEDICRYRGIKPTGWSDEKFVDDSNWTWSDSHVFCIREKKSDDDYCFWHSKDEKNVREVVERREDGPERLCGAKMPGLKWESAEEEPEVVFTDCMLWDADISDVHLHKTDFIRADLRGANLSNATLPMSKMERVDLKNADLSETVLRYADLTRADLSKADLEGACLENADLINADLTDATTTNADLQEATFWYANLEDAILSGADLRNADLRSARCFQAFFRDTRINSGTQFVNRGGEVFGRCSYELRPDKELDTFEEHPYFAAAWTYRKLEDMYESAALPQRVKNAHIRKQEVQRKDHWRTGSYGRWVVATINYHLTEHGENLGRLSKAGIALIILSGLLYPFIGGFRADSSSEVYRLNFVLPTSIADLCHAVGTVMHSFYFSMITFTTIGYGDLYPTGTGSKILVAFESLMGGLILAMFVYVLGRRIAR</sequence>
<dbReference type="PATRIC" id="fig|1227453.3.peg.525"/>
<gene>
    <name evidence="3" type="ORF">C444_02596</name>
</gene>
<name>M0LMR6_HALJT</name>
<keyword evidence="1" id="KW-1133">Transmembrane helix</keyword>
<dbReference type="InterPro" id="IPR001646">
    <property type="entry name" value="5peptide_repeat"/>
</dbReference>
<dbReference type="STRING" id="1227453.C444_02596"/>
<dbReference type="eggNOG" id="arCOG03124">
    <property type="taxonomic scope" value="Archaea"/>
</dbReference>
<organism evidence="3 4">
    <name type="scientific">Haloarcula japonica (strain ATCC 49778 / DSM 6131 / JCM 7785 / NBRC 101032 / NCIMB 13157 / TR-1)</name>
    <dbReference type="NCBI Taxonomy" id="1227453"/>
    <lineage>
        <taxon>Archaea</taxon>
        <taxon>Methanobacteriati</taxon>
        <taxon>Methanobacteriota</taxon>
        <taxon>Stenosarchaea group</taxon>
        <taxon>Halobacteria</taxon>
        <taxon>Halobacteriales</taxon>
        <taxon>Haloarculaceae</taxon>
        <taxon>Haloarcula</taxon>
    </lineage>
</organism>
<proteinExistence type="predicted"/>
<dbReference type="InterPro" id="IPR051082">
    <property type="entry name" value="Pentapeptide-BTB/POZ_domain"/>
</dbReference>
<evidence type="ECO:0000259" key="2">
    <source>
        <dbReference type="Pfam" id="PF07885"/>
    </source>
</evidence>
<evidence type="ECO:0000313" key="3">
    <source>
        <dbReference type="EMBL" id="EMA34388.1"/>
    </source>
</evidence>
<protein>
    <submittedName>
        <fullName evidence="3">Ion transport 2 domain-containing protein</fullName>
    </submittedName>
</protein>
<keyword evidence="1" id="KW-0812">Transmembrane</keyword>
<dbReference type="Proteomes" id="UP000011524">
    <property type="component" value="Unassembled WGS sequence"/>
</dbReference>
<dbReference type="OrthoDB" id="199127at2157"/>
<keyword evidence="4" id="KW-1185">Reference proteome</keyword>
<comment type="caution">
    <text evidence="3">The sequence shown here is derived from an EMBL/GenBank/DDBJ whole genome shotgun (WGS) entry which is preliminary data.</text>
</comment>
<dbReference type="InterPro" id="IPR013099">
    <property type="entry name" value="K_chnl_dom"/>
</dbReference>
<dbReference type="Gene3D" id="1.10.287.70">
    <property type="match status" value="1"/>
</dbReference>
<dbReference type="SUPFAM" id="SSF81324">
    <property type="entry name" value="Voltage-gated potassium channels"/>
    <property type="match status" value="1"/>
</dbReference>
<dbReference type="Pfam" id="PF07885">
    <property type="entry name" value="Ion_trans_2"/>
    <property type="match status" value="1"/>
</dbReference>
<feature type="transmembrane region" description="Helical" evidence="1">
    <location>
        <begin position="335"/>
        <end position="355"/>
    </location>
</feature>
<evidence type="ECO:0000256" key="1">
    <source>
        <dbReference type="SAM" id="Phobius"/>
    </source>
</evidence>